<comment type="caution">
    <text evidence="2">The sequence shown here is derived from an EMBL/GenBank/DDBJ whole genome shotgun (WGS) entry which is preliminary data.</text>
</comment>
<evidence type="ECO:0000313" key="2">
    <source>
        <dbReference type="EMBL" id="PHT96138.1"/>
    </source>
</evidence>
<dbReference type="STRING" id="4072.A0A2G3API0"/>
<evidence type="ECO:0000313" key="3">
    <source>
        <dbReference type="Proteomes" id="UP000222542"/>
    </source>
</evidence>
<dbReference type="Pfam" id="PF00443">
    <property type="entry name" value="UCH"/>
    <property type="match status" value="1"/>
</dbReference>
<feature type="domain" description="USP" evidence="1">
    <location>
        <begin position="1"/>
        <end position="180"/>
    </location>
</feature>
<dbReference type="Gene3D" id="3.90.70.10">
    <property type="entry name" value="Cysteine proteinases"/>
    <property type="match status" value="1"/>
</dbReference>
<dbReference type="GO" id="GO:0031647">
    <property type="term" value="P:regulation of protein stability"/>
    <property type="evidence" value="ECO:0000318"/>
    <property type="project" value="GO_Central"/>
</dbReference>
<sequence>MNIVPLFDLLLHNAHVAPCDQLIGLSLVYEACEGRSVSRWRLVENLIYFTSGFHKYEQEDAHEFLQCFLNRLESRCSDIVQQVFCIRLVSKFVILICLSQIAALLLQLWPLLQHLRASHRPESGDQGHRVEKLDDPEIKFSCEICNVQVSIEKQLMLYNVPTISIFHLKRFQNNGSVERK</sequence>
<dbReference type="InterPro" id="IPR050164">
    <property type="entry name" value="Peptidase_C19"/>
</dbReference>
<dbReference type="GO" id="GO:0016579">
    <property type="term" value="P:protein deubiquitination"/>
    <property type="evidence" value="ECO:0007669"/>
    <property type="project" value="InterPro"/>
</dbReference>
<dbReference type="PROSITE" id="PS50235">
    <property type="entry name" value="USP_3"/>
    <property type="match status" value="1"/>
</dbReference>
<dbReference type="GO" id="GO:0005634">
    <property type="term" value="C:nucleus"/>
    <property type="evidence" value="ECO:0000318"/>
    <property type="project" value="GO_Central"/>
</dbReference>
<accession>A0A2G3API0</accession>
<dbReference type="InterPro" id="IPR001394">
    <property type="entry name" value="Peptidase_C19_UCH"/>
</dbReference>
<dbReference type="GO" id="GO:0004843">
    <property type="term" value="F:cysteine-type deubiquitinase activity"/>
    <property type="evidence" value="ECO:0000318"/>
    <property type="project" value="GO_Central"/>
</dbReference>
<protein>
    <recommendedName>
        <fullName evidence="1">USP domain-containing protein</fullName>
    </recommendedName>
</protein>
<proteinExistence type="predicted"/>
<feature type="non-terminal residue" evidence="2">
    <location>
        <position position="180"/>
    </location>
</feature>
<reference evidence="2 3" key="2">
    <citation type="journal article" date="2017" name="Genome Biol.">
        <title>New reference genome sequences of hot pepper reveal the massive evolution of plant disease-resistance genes by retroduplication.</title>
        <authorList>
            <person name="Kim S."/>
            <person name="Park J."/>
            <person name="Yeom S.I."/>
            <person name="Kim Y.M."/>
            <person name="Seo E."/>
            <person name="Kim K.T."/>
            <person name="Kim M.S."/>
            <person name="Lee J.M."/>
            <person name="Cheong K."/>
            <person name="Shin H.S."/>
            <person name="Kim S.B."/>
            <person name="Han K."/>
            <person name="Lee J."/>
            <person name="Park M."/>
            <person name="Lee H.A."/>
            <person name="Lee H.Y."/>
            <person name="Lee Y."/>
            <person name="Oh S."/>
            <person name="Lee J.H."/>
            <person name="Choi E."/>
            <person name="Choi E."/>
            <person name="Lee S.E."/>
            <person name="Jeon J."/>
            <person name="Kim H."/>
            <person name="Choi G."/>
            <person name="Song H."/>
            <person name="Lee J."/>
            <person name="Lee S.C."/>
            <person name="Kwon J.K."/>
            <person name="Lee H.Y."/>
            <person name="Koo N."/>
            <person name="Hong Y."/>
            <person name="Kim R.W."/>
            <person name="Kang W.H."/>
            <person name="Huh J.H."/>
            <person name="Kang B.C."/>
            <person name="Yang T.J."/>
            <person name="Lee Y.H."/>
            <person name="Bennetzen J.L."/>
            <person name="Choi D."/>
        </authorList>
    </citation>
    <scope>NUCLEOTIDE SEQUENCE [LARGE SCALE GENOMIC DNA]</scope>
    <source>
        <strain evidence="3">cv. CM334</strain>
    </source>
</reference>
<dbReference type="InterPro" id="IPR038765">
    <property type="entry name" value="Papain-like_cys_pep_sf"/>
</dbReference>
<dbReference type="AlphaFoldDB" id="A0A2G3API0"/>
<dbReference type="PANTHER" id="PTHR24006:SF747">
    <property type="entry name" value="UBIQUITIN CARBOXYL-TERMINAL HYDROLASE 20"/>
    <property type="match status" value="1"/>
</dbReference>
<gene>
    <name evidence="2" type="ORF">T459_04020</name>
</gene>
<organism evidence="2 3">
    <name type="scientific">Capsicum annuum</name>
    <name type="common">Capsicum pepper</name>
    <dbReference type="NCBI Taxonomy" id="4072"/>
    <lineage>
        <taxon>Eukaryota</taxon>
        <taxon>Viridiplantae</taxon>
        <taxon>Streptophyta</taxon>
        <taxon>Embryophyta</taxon>
        <taxon>Tracheophyta</taxon>
        <taxon>Spermatophyta</taxon>
        <taxon>Magnoliopsida</taxon>
        <taxon>eudicotyledons</taxon>
        <taxon>Gunneridae</taxon>
        <taxon>Pentapetalae</taxon>
        <taxon>asterids</taxon>
        <taxon>lamiids</taxon>
        <taxon>Solanales</taxon>
        <taxon>Solanaceae</taxon>
        <taxon>Solanoideae</taxon>
        <taxon>Capsiceae</taxon>
        <taxon>Capsicum</taxon>
    </lineage>
</organism>
<dbReference type="PANTHER" id="PTHR24006">
    <property type="entry name" value="UBIQUITIN CARBOXYL-TERMINAL HYDROLASE"/>
    <property type="match status" value="1"/>
</dbReference>
<dbReference type="EMBL" id="AYRZ02000001">
    <property type="protein sequence ID" value="PHT96138.1"/>
    <property type="molecule type" value="Genomic_DNA"/>
</dbReference>
<dbReference type="GO" id="GO:0005829">
    <property type="term" value="C:cytosol"/>
    <property type="evidence" value="ECO:0000318"/>
    <property type="project" value="GO_Central"/>
</dbReference>
<keyword evidence="3" id="KW-1185">Reference proteome</keyword>
<dbReference type="Gramene" id="PHT96138">
    <property type="protein sequence ID" value="PHT96138"/>
    <property type="gene ID" value="T459_04020"/>
</dbReference>
<dbReference type="SUPFAM" id="SSF54001">
    <property type="entry name" value="Cysteine proteinases"/>
    <property type="match status" value="1"/>
</dbReference>
<name>A0A2G3API0_CAPAN</name>
<dbReference type="InterPro" id="IPR028889">
    <property type="entry name" value="USP"/>
</dbReference>
<evidence type="ECO:0000259" key="1">
    <source>
        <dbReference type="PROSITE" id="PS50235"/>
    </source>
</evidence>
<dbReference type="Proteomes" id="UP000222542">
    <property type="component" value="Unassembled WGS sequence"/>
</dbReference>
<reference evidence="2 3" key="1">
    <citation type="journal article" date="2014" name="Nat. Genet.">
        <title>Genome sequence of the hot pepper provides insights into the evolution of pungency in Capsicum species.</title>
        <authorList>
            <person name="Kim S."/>
            <person name="Park M."/>
            <person name="Yeom S.I."/>
            <person name="Kim Y.M."/>
            <person name="Lee J.M."/>
            <person name="Lee H.A."/>
            <person name="Seo E."/>
            <person name="Choi J."/>
            <person name="Cheong K."/>
            <person name="Kim K.T."/>
            <person name="Jung K."/>
            <person name="Lee G.W."/>
            <person name="Oh S.K."/>
            <person name="Bae C."/>
            <person name="Kim S.B."/>
            <person name="Lee H.Y."/>
            <person name="Kim S.Y."/>
            <person name="Kim M.S."/>
            <person name="Kang B.C."/>
            <person name="Jo Y.D."/>
            <person name="Yang H.B."/>
            <person name="Jeong H.J."/>
            <person name="Kang W.H."/>
            <person name="Kwon J.K."/>
            <person name="Shin C."/>
            <person name="Lim J.Y."/>
            <person name="Park J.H."/>
            <person name="Huh J.H."/>
            <person name="Kim J.S."/>
            <person name="Kim B.D."/>
            <person name="Cohen O."/>
            <person name="Paran I."/>
            <person name="Suh M.C."/>
            <person name="Lee S.B."/>
            <person name="Kim Y.K."/>
            <person name="Shin Y."/>
            <person name="Noh S.J."/>
            <person name="Park J."/>
            <person name="Seo Y.S."/>
            <person name="Kwon S.Y."/>
            <person name="Kim H.A."/>
            <person name="Park J.M."/>
            <person name="Kim H.J."/>
            <person name="Choi S.B."/>
            <person name="Bosland P.W."/>
            <person name="Reeves G."/>
            <person name="Jo S.H."/>
            <person name="Lee B.W."/>
            <person name="Cho H.T."/>
            <person name="Choi H.S."/>
            <person name="Lee M.S."/>
            <person name="Yu Y."/>
            <person name="Do Choi Y."/>
            <person name="Park B.S."/>
            <person name="van Deynze A."/>
            <person name="Ashrafi H."/>
            <person name="Hill T."/>
            <person name="Kim W.T."/>
            <person name="Pai H.S."/>
            <person name="Ahn H.K."/>
            <person name="Yeam I."/>
            <person name="Giovannoni J.J."/>
            <person name="Rose J.K."/>
            <person name="Sorensen I."/>
            <person name="Lee S.J."/>
            <person name="Kim R.W."/>
            <person name="Choi I.Y."/>
            <person name="Choi B.S."/>
            <person name="Lim J.S."/>
            <person name="Lee Y.H."/>
            <person name="Choi D."/>
        </authorList>
    </citation>
    <scope>NUCLEOTIDE SEQUENCE [LARGE SCALE GENOMIC DNA]</scope>
    <source>
        <strain evidence="3">cv. CM334</strain>
    </source>
</reference>